<reference evidence="2" key="2">
    <citation type="submission" date="2018-04" db="EMBL/GenBank/DDBJ databases">
        <title>OnivRS2 (Oryza nivara Reference Sequence Version 2).</title>
        <authorList>
            <person name="Zhang J."/>
            <person name="Kudrna D."/>
            <person name="Lee S."/>
            <person name="Talag J."/>
            <person name="Rajasekar S."/>
            <person name="Welchert J."/>
            <person name="Hsing Y.-I."/>
            <person name="Wing R.A."/>
        </authorList>
    </citation>
    <scope>NUCLEOTIDE SEQUENCE [LARGE SCALE GENOMIC DNA]</scope>
    <source>
        <strain evidence="2">SL10</strain>
    </source>
</reference>
<dbReference type="Proteomes" id="UP000006591">
    <property type="component" value="Chromosome 3"/>
</dbReference>
<feature type="region of interest" description="Disordered" evidence="1">
    <location>
        <begin position="49"/>
        <end position="69"/>
    </location>
</feature>
<evidence type="ECO:0000256" key="1">
    <source>
        <dbReference type="SAM" id="MobiDB-lite"/>
    </source>
</evidence>
<protein>
    <submittedName>
        <fullName evidence="2">Uncharacterized protein</fullName>
    </submittedName>
</protein>
<reference evidence="2" key="1">
    <citation type="submission" date="2015-04" db="UniProtKB">
        <authorList>
            <consortium name="EnsemblPlants"/>
        </authorList>
    </citation>
    <scope>IDENTIFICATION</scope>
    <source>
        <strain evidence="2">SL10</strain>
    </source>
</reference>
<evidence type="ECO:0000313" key="3">
    <source>
        <dbReference type="Proteomes" id="UP000006591"/>
    </source>
</evidence>
<accession>A0A0E0GQZ9</accession>
<keyword evidence="3" id="KW-1185">Reference proteome</keyword>
<feature type="compositionally biased region" description="Gly residues" evidence="1">
    <location>
        <begin position="49"/>
        <end position="59"/>
    </location>
</feature>
<dbReference type="Gramene" id="ONIVA03G28430.1">
    <property type="protein sequence ID" value="ONIVA03G28430.1"/>
    <property type="gene ID" value="ONIVA03G28430"/>
</dbReference>
<organism evidence="2">
    <name type="scientific">Oryza nivara</name>
    <name type="common">Indian wild rice</name>
    <name type="synonym">Oryza sativa f. spontanea</name>
    <dbReference type="NCBI Taxonomy" id="4536"/>
    <lineage>
        <taxon>Eukaryota</taxon>
        <taxon>Viridiplantae</taxon>
        <taxon>Streptophyta</taxon>
        <taxon>Embryophyta</taxon>
        <taxon>Tracheophyta</taxon>
        <taxon>Spermatophyta</taxon>
        <taxon>Magnoliopsida</taxon>
        <taxon>Liliopsida</taxon>
        <taxon>Poales</taxon>
        <taxon>Poaceae</taxon>
        <taxon>BOP clade</taxon>
        <taxon>Oryzoideae</taxon>
        <taxon>Oryzeae</taxon>
        <taxon>Oryzinae</taxon>
        <taxon>Oryza</taxon>
    </lineage>
</organism>
<dbReference type="AlphaFoldDB" id="A0A0E0GQZ9"/>
<dbReference type="EnsemblPlants" id="ONIVA03G28430.1">
    <property type="protein sequence ID" value="ONIVA03G28430.1"/>
    <property type="gene ID" value="ONIVA03G28430"/>
</dbReference>
<proteinExistence type="predicted"/>
<sequence>MWRKQQDERRSLARSRDGWGSAVAEDVLTRMDVAGRTTAPCSLTGWMGIAGGGSGGQGGKVTRRPPLSG</sequence>
<dbReference type="HOGENOM" id="CLU_2780218_0_0_1"/>
<name>A0A0E0GQZ9_ORYNI</name>
<evidence type="ECO:0000313" key="2">
    <source>
        <dbReference type="EnsemblPlants" id="ONIVA03G28430.1"/>
    </source>
</evidence>